<dbReference type="SUPFAM" id="SSF51294">
    <property type="entry name" value="Hedgehog/intein (Hint) domain"/>
    <property type="match status" value="1"/>
</dbReference>
<sequence length="549" mass="59919">MFSSRFLTLLVVLCVSSSLAKVVQIGDGCAQQTLPSQVIIHPTTQPELICAKPKCIELAEFEIACSDAWNKNPCGNDDQWTSGVAHKLRGNRVDLMSQCCASEGLKDVGHKRMVALNETDTFVGGNVQKGGKVIAFDMVKAVKRIISGEKITHELTIQRIPCESPVQEEKRILISDDIRQAPSIFRHVKMTRRKKTKARSFAAPIGQNALPVALDPEFEYVDDNGNQVDPQTIDNNGFQAVQPPSPAQPQLQIQQNPLQFPQEEVAAAAPTVEVVQQSNQQQSSPFGNMKKYFRRLIDEFGGEDDGVASNASPASNVVFLTNPVAQQVPPAPAATGYAGYTGYSGASSSGGYGNGIYCFSGDSLVDTPSGPVAMRDLKKGDSVLSMENSMATYSPVVMFLHRIENEPALFLALNSSNGAALKLTPEHLIYKSKCGKSKFELTAAKNVQVGDCLFTKGNNMVEVESLEEVEEMGYYAPLTSTGDIFVEGVLCSCYSNSNLKFVLDGLFSMMRTIDSWTERFAVRRLFEDDFELPMGVSFLAENVKSFLLI</sequence>
<dbReference type="InterPro" id="IPR001767">
    <property type="entry name" value="Hedgehog_Hint"/>
</dbReference>
<evidence type="ECO:0000313" key="5">
    <source>
        <dbReference type="EMBL" id="TKR81366.1"/>
    </source>
</evidence>
<reference evidence="5" key="2">
    <citation type="journal article" date="2015" name="Genome Biol.">
        <title>Comparative genomics of Steinernema reveals deeply conserved gene regulatory networks.</title>
        <authorList>
            <person name="Dillman A.R."/>
            <person name="Macchietto M."/>
            <person name="Porter C.F."/>
            <person name="Rogers A."/>
            <person name="Williams B."/>
            <person name="Antoshechkin I."/>
            <person name="Lee M.M."/>
            <person name="Goodwin Z."/>
            <person name="Lu X."/>
            <person name="Lewis E.E."/>
            <person name="Goodrich-Blair H."/>
            <person name="Stock S.P."/>
            <person name="Adams B.J."/>
            <person name="Sternberg P.W."/>
            <person name="Mortazavi A."/>
        </authorList>
    </citation>
    <scope>NUCLEOTIDE SEQUENCE [LARGE SCALE GENOMIC DNA]</scope>
    <source>
        <strain evidence="5">ALL</strain>
    </source>
</reference>
<comment type="caution">
    <text evidence="5">The sequence shown here is derived from an EMBL/GenBank/DDBJ whole genome shotgun (WGS) entry which is preliminary data.</text>
</comment>
<name>A0A4U5NFA9_STECR</name>
<keyword evidence="1" id="KW-0217">Developmental protein</keyword>
<gene>
    <name evidence="5" type="ORF">L596_015246</name>
</gene>
<dbReference type="SMART" id="SM00306">
    <property type="entry name" value="HintN"/>
    <property type="match status" value="1"/>
</dbReference>
<dbReference type="OrthoDB" id="5212at2759"/>
<organism evidence="5">
    <name type="scientific">Steinernema carpocapsae</name>
    <name type="common">Entomopathogenic nematode</name>
    <dbReference type="NCBI Taxonomy" id="34508"/>
    <lineage>
        <taxon>Eukaryota</taxon>
        <taxon>Metazoa</taxon>
        <taxon>Ecdysozoa</taxon>
        <taxon>Nematoda</taxon>
        <taxon>Chromadorea</taxon>
        <taxon>Rhabditida</taxon>
        <taxon>Tylenchina</taxon>
        <taxon>Panagrolaimomorpha</taxon>
        <taxon>Strongyloidoidea</taxon>
        <taxon>Steinernematidae</taxon>
        <taxon>Steinernema</taxon>
    </lineage>
</organism>
<dbReference type="PANTHER" id="PTHR46706:SF12">
    <property type="entry name" value="PROTEIN QUA-1-RELATED"/>
    <property type="match status" value="1"/>
</dbReference>
<accession>A0A4U5NFA9</accession>
<dbReference type="Pfam" id="PF01079">
    <property type="entry name" value="Hint"/>
    <property type="match status" value="1"/>
</dbReference>
<feature type="domain" description="Hint" evidence="3">
    <location>
        <begin position="455"/>
        <end position="499"/>
    </location>
</feature>
<dbReference type="EMBL" id="AZBU02000004">
    <property type="protein sequence ID" value="TKR81366.1"/>
    <property type="molecule type" value="Genomic_DNA"/>
</dbReference>
<feature type="chain" id="PRO_5020712705" description="Hint domain-containing protein" evidence="2">
    <location>
        <begin position="21"/>
        <end position="549"/>
    </location>
</feature>
<dbReference type="AlphaFoldDB" id="A0A4U5NFA9"/>
<dbReference type="InterPro" id="IPR052140">
    <property type="entry name" value="Dev_Signal_Hedgehog-like"/>
</dbReference>
<dbReference type="GO" id="GO:0016540">
    <property type="term" value="P:protein autoprocessing"/>
    <property type="evidence" value="ECO:0007669"/>
    <property type="project" value="InterPro"/>
</dbReference>
<feature type="domain" description="Hint" evidence="4">
    <location>
        <begin position="356"/>
        <end position="457"/>
    </location>
</feature>
<reference evidence="5" key="1">
    <citation type="submission" date="2013-11" db="EMBL/GenBank/DDBJ databases">
        <authorList>
            <person name="Sternberg P."/>
            <person name="Dillman A."/>
            <person name="Macchietto M."/>
        </authorList>
    </citation>
    <scope>NUCLEOTIDE SEQUENCE</scope>
    <source>
        <strain evidence="5">ALL</strain>
    </source>
</reference>
<dbReference type="InterPro" id="IPR036844">
    <property type="entry name" value="Hint_dom_sf"/>
</dbReference>
<evidence type="ECO:0000256" key="1">
    <source>
        <dbReference type="ARBA" id="ARBA00022473"/>
    </source>
</evidence>
<proteinExistence type="predicted"/>
<protein>
    <recommendedName>
        <fullName evidence="6">Hint domain-containing protein</fullName>
    </recommendedName>
</protein>
<dbReference type="InterPro" id="IPR003587">
    <property type="entry name" value="Hint_dom_N"/>
</dbReference>
<evidence type="ECO:0000259" key="4">
    <source>
        <dbReference type="SMART" id="SM00306"/>
    </source>
</evidence>
<dbReference type="PROSITE" id="PS50817">
    <property type="entry name" value="INTEIN_N_TER"/>
    <property type="match status" value="1"/>
</dbReference>
<dbReference type="CDD" id="cd00081">
    <property type="entry name" value="Hint"/>
    <property type="match status" value="1"/>
</dbReference>
<evidence type="ECO:0008006" key="6">
    <source>
        <dbReference type="Google" id="ProtNLM"/>
    </source>
</evidence>
<feature type="signal peptide" evidence="2">
    <location>
        <begin position="1"/>
        <end position="20"/>
    </location>
</feature>
<evidence type="ECO:0000259" key="3">
    <source>
        <dbReference type="SMART" id="SM00305"/>
    </source>
</evidence>
<reference evidence="5" key="3">
    <citation type="journal article" date="2019" name="G3 (Bethesda)">
        <title>Hybrid Assembly of the Genome of the Entomopathogenic Nematode Steinernema carpocapsae Identifies the X-Chromosome.</title>
        <authorList>
            <person name="Serra L."/>
            <person name="Macchietto M."/>
            <person name="Macias-Munoz A."/>
            <person name="McGill C.J."/>
            <person name="Rodriguez I.M."/>
            <person name="Rodriguez B."/>
            <person name="Murad R."/>
            <person name="Mortazavi A."/>
        </authorList>
    </citation>
    <scope>NUCLEOTIDE SEQUENCE</scope>
    <source>
        <strain evidence="5">ALL</strain>
    </source>
</reference>
<dbReference type="GO" id="GO:0016539">
    <property type="term" value="P:intein-mediated protein splicing"/>
    <property type="evidence" value="ECO:0007669"/>
    <property type="project" value="InterPro"/>
</dbReference>
<dbReference type="PANTHER" id="PTHR46706">
    <property type="entry name" value="PROTEIN QUA-1-RELATED"/>
    <property type="match status" value="1"/>
</dbReference>
<evidence type="ECO:0000256" key="2">
    <source>
        <dbReference type="SAM" id="SignalP"/>
    </source>
</evidence>
<dbReference type="Gene3D" id="2.170.16.10">
    <property type="entry name" value="Hedgehog/Intein (Hint) domain"/>
    <property type="match status" value="1"/>
</dbReference>
<dbReference type="InterPro" id="IPR006141">
    <property type="entry name" value="Intein_N"/>
</dbReference>
<dbReference type="InterPro" id="IPR003586">
    <property type="entry name" value="Hint_dom_C"/>
</dbReference>
<dbReference type="STRING" id="34508.A0A4U5NFA9"/>
<dbReference type="SMART" id="SM00305">
    <property type="entry name" value="HintC"/>
    <property type="match status" value="1"/>
</dbReference>
<keyword evidence="2" id="KW-0732">Signal</keyword>